<evidence type="ECO:0000256" key="6">
    <source>
        <dbReference type="ARBA" id="ARBA00023136"/>
    </source>
</evidence>
<dbReference type="InterPro" id="IPR007182">
    <property type="entry name" value="MnhB"/>
</dbReference>
<feature type="transmembrane region" description="Helical" evidence="7">
    <location>
        <begin position="255"/>
        <end position="278"/>
    </location>
</feature>
<protein>
    <submittedName>
        <fullName evidence="10">Monovalent cation:proton antiporter</fullName>
    </submittedName>
</protein>
<dbReference type="InterPro" id="IPR050622">
    <property type="entry name" value="CPA3_antiporter_subunitB"/>
</dbReference>
<accession>A0AAJ2EWZ9</accession>
<dbReference type="Pfam" id="PF20501">
    <property type="entry name" value="MbhE"/>
    <property type="match status" value="1"/>
</dbReference>
<evidence type="ECO:0000259" key="8">
    <source>
        <dbReference type="Pfam" id="PF04039"/>
    </source>
</evidence>
<comment type="subcellular location">
    <subcellularLocation>
        <location evidence="1">Cell membrane</location>
        <topology evidence="1">Multi-pass membrane protein</topology>
    </subcellularLocation>
</comment>
<evidence type="ECO:0000313" key="11">
    <source>
        <dbReference type="Proteomes" id="UP001255601"/>
    </source>
</evidence>
<reference evidence="10" key="1">
    <citation type="submission" date="2023-08" db="EMBL/GenBank/DDBJ databases">
        <title>Functional and genomic diversity of the sorghum phyllosphere microbiome.</title>
        <authorList>
            <person name="Shade A."/>
        </authorList>
    </citation>
    <scope>NUCLEOTIDE SEQUENCE</scope>
    <source>
        <strain evidence="10">SORGH_AS_0974</strain>
    </source>
</reference>
<dbReference type="Pfam" id="PF04039">
    <property type="entry name" value="MnhB"/>
    <property type="match status" value="1"/>
</dbReference>
<organism evidence="10 11">
    <name type="scientific">Agrobacterium larrymoorei</name>
    <dbReference type="NCBI Taxonomy" id="160699"/>
    <lineage>
        <taxon>Bacteria</taxon>
        <taxon>Pseudomonadati</taxon>
        <taxon>Pseudomonadota</taxon>
        <taxon>Alphaproteobacteria</taxon>
        <taxon>Hyphomicrobiales</taxon>
        <taxon>Rhizobiaceae</taxon>
        <taxon>Rhizobium/Agrobacterium group</taxon>
        <taxon>Agrobacterium</taxon>
    </lineage>
</organism>
<feature type="transmembrane region" description="Helical" evidence="7">
    <location>
        <begin position="89"/>
        <end position="107"/>
    </location>
</feature>
<keyword evidence="3" id="KW-1003">Cell membrane</keyword>
<feature type="domain" description="MrpA C-terminal/MbhE" evidence="9">
    <location>
        <begin position="27"/>
        <end position="123"/>
    </location>
</feature>
<gene>
    <name evidence="10" type="ORF">QE369_004354</name>
</gene>
<keyword evidence="6 7" id="KW-0472">Membrane</keyword>
<evidence type="ECO:0000256" key="5">
    <source>
        <dbReference type="ARBA" id="ARBA00022989"/>
    </source>
</evidence>
<proteinExistence type="inferred from homology"/>
<evidence type="ECO:0000256" key="1">
    <source>
        <dbReference type="ARBA" id="ARBA00004651"/>
    </source>
</evidence>
<feature type="transmembrane region" description="Helical" evidence="7">
    <location>
        <begin position="174"/>
        <end position="194"/>
    </location>
</feature>
<dbReference type="EMBL" id="JAVIZC010000003">
    <property type="protein sequence ID" value="MDR6104157.1"/>
    <property type="molecule type" value="Genomic_DNA"/>
</dbReference>
<comment type="caution">
    <text evidence="10">The sequence shown here is derived from an EMBL/GenBank/DDBJ whole genome shotgun (WGS) entry which is preliminary data.</text>
</comment>
<feature type="domain" description="Na+/H+ antiporter MnhB subunit-related protein" evidence="8">
    <location>
        <begin position="149"/>
        <end position="271"/>
    </location>
</feature>
<evidence type="ECO:0000256" key="4">
    <source>
        <dbReference type="ARBA" id="ARBA00022692"/>
    </source>
</evidence>
<keyword evidence="5 7" id="KW-1133">Transmembrane helix</keyword>
<name>A0AAJ2EWZ9_9HYPH</name>
<evidence type="ECO:0000256" key="2">
    <source>
        <dbReference type="ARBA" id="ARBA00009425"/>
    </source>
</evidence>
<dbReference type="PANTHER" id="PTHR33932:SF4">
    <property type="entry name" value="NA(+)_H(+) ANTIPORTER SUBUNIT B"/>
    <property type="match status" value="1"/>
</dbReference>
<sequence length="298" mass="33051">MLILLGLRWLPKRVVKVDNNNELPAQLRRGRDFLLAVFCGIGMTVIAYAVMTLPVPNTIANYFLERAYSEGGGTNVVNVILVDFRGFDTMGEIAVLAIVGLTVFALLRRFRPAQDSVGLPEQQLIQNAFDAESPERSKGDTVRDYLLVPSVIMQWMFPVVITFSIFLFMRGHDLPGGGFAAGITMAIAFLLQYLAGGTRWAEDRIRILPLRWMGFGLLMAASTGMGSWYFGYPFLTSYFQYTEIPYIAKMPTASALLFDLGVFSLVVGSTVLILIALAHQSLRNYKVRTPDAAKAEDV</sequence>
<evidence type="ECO:0000313" key="10">
    <source>
        <dbReference type="EMBL" id="MDR6104157.1"/>
    </source>
</evidence>
<comment type="similarity">
    <text evidence="2">Belongs to the CPA3 antiporters (TC 2.A.63) subunit B family.</text>
</comment>
<feature type="transmembrane region" description="Helical" evidence="7">
    <location>
        <begin position="215"/>
        <end position="235"/>
    </location>
</feature>
<dbReference type="PANTHER" id="PTHR33932">
    <property type="entry name" value="NA(+)/H(+) ANTIPORTER SUBUNIT B"/>
    <property type="match status" value="1"/>
</dbReference>
<feature type="transmembrane region" description="Helical" evidence="7">
    <location>
        <begin position="33"/>
        <end position="51"/>
    </location>
</feature>
<evidence type="ECO:0000256" key="7">
    <source>
        <dbReference type="SAM" id="Phobius"/>
    </source>
</evidence>
<dbReference type="InterPro" id="IPR046806">
    <property type="entry name" value="MrpA_C/MbhE"/>
</dbReference>
<dbReference type="AlphaFoldDB" id="A0AAJ2EWZ9"/>
<evidence type="ECO:0000259" key="9">
    <source>
        <dbReference type="Pfam" id="PF20501"/>
    </source>
</evidence>
<evidence type="ECO:0000256" key="3">
    <source>
        <dbReference type="ARBA" id="ARBA00022475"/>
    </source>
</evidence>
<keyword evidence="4 7" id="KW-0812">Transmembrane</keyword>
<dbReference type="Proteomes" id="UP001255601">
    <property type="component" value="Unassembled WGS sequence"/>
</dbReference>
<dbReference type="GO" id="GO:0005886">
    <property type="term" value="C:plasma membrane"/>
    <property type="evidence" value="ECO:0007669"/>
    <property type="project" value="UniProtKB-SubCell"/>
</dbReference>
<feature type="transmembrane region" description="Helical" evidence="7">
    <location>
        <begin position="145"/>
        <end position="168"/>
    </location>
</feature>